<dbReference type="Gene3D" id="2.20.100.10">
    <property type="entry name" value="Thrombospondin type-1 (TSP1) repeat"/>
    <property type="match status" value="1"/>
</dbReference>
<gene>
    <name evidence="2" type="ORF">LSINAPIS_LOCUS9162</name>
</gene>
<accession>A0A5E4QI75</accession>
<name>A0A5E4QI75_9NEOP</name>
<keyword evidence="3" id="KW-1185">Reference proteome</keyword>
<organism evidence="2 3">
    <name type="scientific">Leptidea sinapis</name>
    <dbReference type="NCBI Taxonomy" id="189913"/>
    <lineage>
        <taxon>Eukaryota</taxon>
        <taxon>Metazoa</taxon>
        <taxon>Ecdysozoa</taxon>
        <taxon>Arthropoda</taxon>
        <taxon>Hexapoda</taxon>
        <taxon>Insecta</taxon>
        <taxon>Pterygota</taxon>
        <taxon>Neoptera</taxon>
        <taxon>Endopterygota</taxon>
        <taxon>Lepidoptera</taxon>
        <taxon>Glossata</taxon>
        <taxon>Ditrysia</taxon>
        <taxon>Papilionoidea</taxon>
        <taxon>Pieridae</taxon>
        <taxon>Dismorphiinae</taxon>
        <taxon>Leptidea</taxon>
    </lineage>
</organism>
<evidence type="ECO:0008006" key="4">
    <source>
        <dbReference type="Google" id="ProtNLM"/>
    </source>
</evidence>
<sequence length="105" mass="11709">MKYYRWQAGPLAATIIHFAMATSTTQSPETTTLFQSQKSTESPSFGSYAWSTWGSWSACSRSCGGGVAFQERQLLNYTLPTPIITVRVTREIRPRDCTGAMHPVR</sequence>
<reference evidence="2 3" key="1">
    <citation type="submission" date="2017-07" db="EMBL/GenBank/DDBJ databases">
        <authorList>
            <person name="Talla V."/>
            <person name="Backstrom N."/>
        </authorList>
    </citation>
    <scope>NUCLEOTIDE SEQUENCE [LARGE SCALE GENOMIC DNA]</scope>
</reference>
<keyword evidence="1" id="KW-0732">Signal</keyword>
<dbReference type="SMART" id="SM00209">
    <property type="entry name" value="TSP1"/>
    <property type="match status" value="1"/>
</dbReference>
<feature type="chain" id="PRO_5022995048" description="ADAMTS cysteine-rich domain-containing protein" evidence="1">
    <location>
        <begin position="22"/>
        <end position="105"/>
    </location>
</feature>
<dbReference type="Proteomes" id="UP000324832">
    <property type="component" value="Unassembled WGS sequence"/>
</dbReference>
<evidence type="ECO:0000313" key="2">
    <source>
        <dbReference type="EMBL" id="VVC98000.1"/>
    </source>
</evidence>
<dbReference type="Pfam" id="PF00090">
    <property type="entry name" value="TSP_1"/>
    <property type="match status" value="1"/>
</dbReference>
<dbReference type="InterPro" id="IPR036383">
    <property type="entry name" value="TSP1_rpt_sf"/>
</dbReference>
<dbReference type="PROSITE" id="PS50092">
    <property type="entry name" value="TSP1"/>
    <property type="match status" value="1"/>
</dbReference>
<dbReference type="SUPFAM" id="SSF82895">
    <property type="entry name" value="TSP-1 type 1 repeat"/>
    <property type="match status" value="1"/>
</dbReference>
<evidence type="ECO:0000256" key="1">
    <source>
        <dbReference type="SAM" id="SignalP"/>
    </source>
</evidence>
<feature type="signal peptide" evidence="1">
    <location>
        <begin position="1"/>
        <end position="21"/>
    </location>
</feature>
<dbReference type="AlphaFoldDB" id="A0A5E4QI75"/>
<protein>
    <recommendedName>
        <fullName evidence="4">ADAMTS cysteine-rich domain-containing protein</fullName>
    </recommendedName>
</protein>
<dbReference type="EMBL" id="FZQP02003334">
    <property type="protein sequence ID" value="VVC98000.1"/>
    <property type="molecule type" value="Genomic_DNA"/>
</dbReference>
<evidence type="ECO:0000313" key="3">
    <source>
        <dbReference type="Proteomes" id="UP000324832"/>
    </source>
</evidence>
<dbReference type="InterPro" id="IPR000884">
    <property type="entry name" value="TSP1_rpt"/>
</dbReference>
<proteinExistence type="predicted"/>